<keyword evidence="3" id="KW-0614">Plasmid</keyword>
<evidence type="ECO:0000259" key="2">
    <source>
        <dbReference type="PROSITE" id="PS51898"/>
    </source>
</evidence>
<organism evidence="3">
    <name type="scientific">Saccharolobus solfataricus (strain ATCC 35092 / DSM 1617 / JCM 11322 / P2)</name>
    <name type="common">Sulfolobus solfataricus</name>
    <dbReference type="NCBI Taxonomy" id="273057"/>
    <lineage>
        <taxon>Archaea</taxon>
        <taxon>Thermoproteota</taxon>
        <taxon>Thermoprotei</taxon>
        <taxon>Sulfolobales</taxon>
        <taxon>Sulfolobaceae</taxon>
        <taxon>Saccharolobus</taxon>
    </lineage>
</organism>
<dbReference type="AlphaFoldDB" id="A5GXX8"/>
<dbReference type="InterPro" id="IPR002104">
    <property type="entry name" value="Integrase_catalytic"/>
</dbReference>
<protein>
    <submittedName>
        <fullName evidence="3">Hypothetical integrase</fullName>
    </submittedName>
</protein>
<evidence type="ECO:0000256" key="1">
    <source>
        <dbReference type="ARBA" id="ARBA00023172"/>
    </source>
</evidence>
<feature type="domain" description="Tyr recombinase" evidence="2">
    <location>
        <begin position="175"/>
        <end position="329"/>
    </location>
</feature>
<dbReference type="InterPro" id="IPR031857">
    <property type="entry name" value="Integrase_SSV1_C"/>
</dbReference>
<keyword evidence="1" id="KW-0233">DNA recombination</keyword>
<dbReference type="PROSITE" id="PS51898">
    <property type="entry name" value="TYR_RECOMBINASE"/>
    <property type="match status" value="1"/>
</dbReference>
<evidence type="ECO:0000313" key="3">
    <source>
        <dbReference type="EMBL" id="ABA64556.1"/>
    </source>
</evidence>
<sequence>MGEKQRRYKFGDYILRERKGRYYVYKLEYENGNAKETYVGPLVDVVETYEKLKMELGVWGYPPQRTRRDLNPGPPAPQDDLRDIERRKVALVANLRQHATDGNVKAFYEFLINERKISEKTAKEYISALTKPYRDTRNSQKAYRLFAKFLASRGIISEEFAEKILKVVKIKKTNADLYIPTIDGIRKTLQLAKEYSENVYAVYRLALESGTRLSEILKVLREPEKDICDGAICYYPLSWSRGYKGSFYLFHVTPLQRISITRSAIADFERRTDAIAIKYFRKFVASKMAELGISLDVIDFIQGRKPTRVLTQHYVSLFGIAKENYKKYAEWLKHNI</sequence>
<reference evidence="3" key="1">
    <citation type="journal article" date="2007" name="Virology">
        <title>A novel Sulfolobus non-conjugative extrachromosomal genetic element capable of integration into the host genome and spreading in the presence of a fusellovirus.</title>
        <authorList>
            <person name="Wang Y."/>
            <person name="Duan Z."/>
            <person name="Zhu H."/>
            <person name="Guo X."/>
            <person name="Wang Z."/>
            <person name="Zhou J."/>
            <person name="She Q."/>
            <person name="Huang L."/>
        </authorList>
    </citation>
    <scope>NUCLEOTIDE SEQUENCE</scope>
    <source>
        <strain evidence="3">P2</strain>
        <plasmid evidence="3">pSSVi</plasmid>
    </source>
</reference>
<proteinExistence type="predicted"/>
<dbReference type="Gene3D" id="1.10.443.10">
    <property type="entry name" value="Intergrase catalytic core"/>
    <property type="match status" value="1"/>
</dbReference>
<name>A5GXX8_SACS2</name>
<dbReference type="EMBL" id="DQ183185">
    <property type="protein sequence ID" value="ABA64556.1"/>
    <property type="molecule type" value="Genomic_DNA"/>
</dbReference>
<dbReference type="GO" id="GO:0006310">
    <property type="term" value="P:DNA recombination"/>
    <property type="evidence" value="ECO:0007669"/>
    <property type="project" value="UniProtKB-KW"/>
</dbReference>
<dbReference type="InterPro" id="IPR011010">
    <property type="entry name" value="DNA_brk_join_enz"/>
</dbReference>
<dbReference type="Pfam" id="PF07935">
    <property type="entry name" value="SSV1_ORF_D-335"/>
    <property type="match status" value="1"/>
</dbReference>
<geneLocation type="plasmid" evidence="3">
    <name>pSSVi</name>
</geneLocation>
<dbReference type="SUPFAM" id="SSF56349">
    <property type="entry name" value="DNA breaking-rejoining enzymes"/>
    <property type="match status" value="1"/>
</dbReference>
<dbReference type="InterPro" id="IPR012922">
    <property type="entry name" value="ORF_D-335"/>
</dbReference>
<accession>A5GXX8</accession>
<dbReference type="GO" id="GO:0015074">
    <property type="term" value="P:DNA integration"/>
    <property type="evidence" value="ECO:0007669"/>
    <property type="project" value="InterPro"/>
</dbReference>
<dbReference type="Pfam" id="PF16795">
    <property type="entry name" value="Phage_integr_3"/>
    <property type="match status" value="1"/>
</dbReference>
<dbReference type="InterPro" id="IPR013762">
    <property type="entry name" value="Integrase-like_cat_sf"/>
</dbReference>
<dbReference type="GO" id="GO:0003677">
    <property type="term" value="F:DNA binding"/>
    <property type="evidence" value="ECO:0007669"/>
    <property type="project" value="InterPro"/>
</dbReference>